<comment type="caution">
    <text evidence="4">The sequence shown here is derived from an EMBL/GenBank/DDBJ whole genome shotgun (WGS) entry which is preliminary data.</text>
</comment>
<dbReference type="EMBL" id="JAIWYP010000008">
    <property type="protein sequence ID" value="KAH3780149.1"/>
    <property type="molecule type" value="Genomic_DNA"/>
</dbReference>
<protein>
    <recommendedName>
        <fullName evidence="3">C-type lectin domain-containing protein</fullName>
    </recommendedName>
</protein>
<gene>
    <name evidence="4" type="ORF">DPMN_157959</name>
</gene>
<keyword evidence="2" id="KW-0472">Membrane</keyword>
<dbReference type="SUPFAM" id="SSF56436">
    <property type="entry name" value="C-type lectin-like"/>
    <property type="match status" value="2"/>
</dbReference>
<evidence type="ECO:0000259" key="3">
    <source>
        <dbReference type="PROSITE" id="PS50041"/>
    </source>
</evidence>
<proteinExistence type="predicted"/>
<keyword evidence="1" id="KW-1015">Disulfide bond</keyword>
<dbReference type="InterPro" id="IPR018378">
    <property type="entry name" value="C-type_lectin_CS"/>
</dbReference>
<dbReference type="PANTHER" id="PTHR22803">
    <property type="entry name" value="MANNOSE, PHOSPHOLIPASE, LECTIN RECEPTOR RELATED"/>
    <property type="match status" value="1"/>
</dbReference>
<keyword evidence="2" id="KW-1133">Transmembrane helix</keyword>
<dbReference type="PROSITE" id="PS50041">
    <property type="entry name" value="C_TYPE_LECTIN_2"/>
    <property type="match status" value="2"/>
</dbReference>
<keyword evidence="2" id="KW-0812">Transmembrane</keyword>
<dbReference type="AlphaFoldDB" id="A0A9D4EJ09"/>
<organism evidence="4 5">
    <name type="scientific">Dreissena polymorpha</name>
    <name type="common">Zebra mussel</name>
    <name type="synonym">Mytilus polymorpha</name>
    <dbReference type="NCBI Taxonomy" id="45954"/>
    <lineage>
        <taxon>Eukaryota</taxon>
        <taxon>Metazoa</taxon>
        <taxon>Spiralia</taxon>
        <taxon>Lophotrochozoa</taxon>
        <taxon>Mollusca</taxon>
        <taxon>Bivalvia</taxon>
        <taxon>Autobranchia</taxon>
        <taxon>Heteroconchia</taxon>
        <taxon>Euheterodonta</taxon>
        <taxon>Imparidentia</taxon>
        <taxon>Neoheterodontei</taxon>
        <taxon>Myida</taxon>
        <taxon>Dreissenoidea</taxon>
        <taxon>Dreissenidae</taxon>
        <taxon>Dreissena</taxon>
    </lineage>
</organism>
<evidence type="ECO:0000313" key="4">
    <source>
        <dbReference type="EMBL" id="KAH3780149.1"/>
    </source>
</evidence>
<evidence type="ECO:0000313" key="5">
    <source>
        <dbReference type="Proteomes" id="UP000828390"/>
    </source>
</evidence>
<feature type="domain" description="C-type lectin" evidence="3">
    <location>
        <begin position="158"/>
        <end position="273"/>
    </location>
</feature>
<evidence type="ECO:0000256" key="2">
    <source>
        <dbReference type="SAM" id="Phobius"/>
    </source>
</evidence>
<dbReference type="InterPro" id="IPR001304">
    <property type="entry name" value="C-type_lectin-like"/>
</dbReference>
<dbReference type="SMART" id="SM00034">
    <property type="entry name" value="CLECT"/>
    <property type="match status" value="2"/>
</dbReference>
<feature type="domain" description="C-type lectin" evidence="3">
    <location>
        <begin position="34"/>
        <end position="148"/>
    </location>
</feature>
<reference evidence="4" key="1">
    <citation type="journal article" date="2019" name="bioRxiv">
        <title>The Genome of the Zebra Mussel, Dreissena polymorpha: A Resource for Invasive Species Research.</title>
        <authorList>
            <person name="McCartney M.A."/>
            <person name="Auch B."/>
            <person name="Kono T."/>
            <person name="Mallez S."/>
            <person name="Zhang Y."/>
            <person name="Obille A."/>
            <person name="Becker A."/>
            <person name="Abrahante J.E."/>
            <person name="Garbe J."/>
            <person name="Badalamenti J.P."/>
            <person name="Herman A."/>
            <person name="Mangelson H."/>
            <person name="Liachko I."/>
            <person name="Sullivan S."/>
            <person name="Sone E.D."/>
            <person name="Koren S."/>
            <person name="Silverstein K.A.T."/>
            <person name="Beckman K.B."/>
            <person name="Gohl D.M."/>
        </authorList>
    </citation>
    <scope>NUCLEOTIDE SEQUENCE</scope>
    <source>
        <strain evidence="4">Duluth1</strain>
        <tissue evidence="4">Whole animal</tissue>
    </source>
</reference>
<dbReference type="OrthoDB" id="6052692at2759"/>
<dbReference type="InterPro" id="IPR050111">
    <property type="entry name" value="C-type_lectin/snaclec_domain"/>
</dbReference>
<dbReference type="Proteomes" id="UP000828390">
    <property type="component" value="Unassembled WGS sequence"/>
</dbReference>
<dbReference type="Pfam" id="PF00059">
    <property type="entry name" value="Lectin_C"/>
    <property type="match status" value="2"/>
</dbReference>
<accession>A0A9D4EJ09</accession>
<dbReference type="InterPro" id="IPR016186">
    <property type="entry name" value="C-type_lectin-like/link_sf"/>
</dbReference>
<dbReference type="Gene3D" id="3.10.100.10">
    <property type="entry name" value="Mannose-Binding Protein A, subunit A"/>
    <property type="match status" value="2"/>
</dbReference>
<evidence type="ECO:0000256" key="1">
    <source>
        <dbReference type="ARBA" id="ARBA00023157"/>
    </source>
</evidence>
<keyword evidence="5" id="KW-1185">Reference proteome</keyword>
<feature type="transmembrane region" description="Helical" evidence="2">
    <location>
        <begin position="355"/>
        <end position="376"/>
    </location>
</feature>
<name>A0A9D4EJ09_DREPO</name>
<dbReference type="PROSITE" id="PS00615">
    <property type="entry name" value="C_TYPE_LECTIN_1"/>
    <property type="match status" value="2"/>
</dbReference>
<dbReference type="InterPro" id="IPR016187">
    <property type="entry name" value="CTDL_fold"/>
</dbReference>
<sequence>MNSLFKNYLLTFSLLIYGFGICYVCSCRSDYIKNGTRCYKHFPTQVTWEQANTTCTHDNAYLIKIDDVNEFKLLQSIQAGTGRHIWVGARRKPGMTIIKWLDGDNVSQFWDNGEPNDVREECVELYHYNYPASLNDLQCEKELPFVCEGQCRGDYTINGTICSKYFADAVSWEGANRRCKRDNSTLFKMDTRNTLSLLQSIITNNVVRRIWVGARRKSNTNEFQWINGASVSQFWKNGEPNNQGGDENCVNLGIGAGFLNDRSCSENNAFVCEAQDTSVLLTTPGVTSKGAPQNTFGLVTKRYVLLTTPGVTRKAAAHDKSDVVTKPSLLLTTPGVASDGAPEDKSDTTLLAVKIAVPLVVGLLSGALTAVVCIYLKRKKRQTSSDGDHTTAANSAASEHAYYFSPIDNECHEYETVK</sequence>
<reference evidence="4" key="2">
    <citation type="submission" date="2020-11" db="EMBL/GenBank/DDBJ databases">
        <authorList>
            <person name="McCartney M.A."/>
            <person name="Auch B."/>
            <person name="Kono T."/>
            <person name="Mallez S."/>
            <person name="Becker A."/>
            <person name="Gohl D.M."/>
            <person name="Silverstein K.A.T."/>
            <person name="Koren S."/>
            <person name="Bechman K.B."/>
            <person name="Herman A."/>
            <person name="Abrahante J.E."/>
            <person name="Garbe J."/>
        </authorList>
    </citation>
    <scope>NUCLEOTIDE SEQUENCE</scope>
    <source>
        <strain evidence="4">Duluth1</strain>
        <tissue evidence="4">Whole animal</tissue>
    </source>
</reference>
<dbReference type="CDD" id="cd00037">
    <property type="entry name" value="CLECT"/>
    <property type="match status" value="2"/>
</dbReference>